<dbReference type="EMBL" id="CAJNDS010002821">
    <property type="protein sequence ID" value="CAE7609507.1"/>
    <property type="molecule type" value="Genomic_DNA"/>
</dbReference>
<dbReference type="InterPro" id="IPR036397">
    <property type="entry name" value="RNaseH_sf"/>
</dbReference>
<evidence type="ECO:0000313" key="2">
    <source>
        <dbReference type="EMBL" id="CAE7609507.1"/>
    </source>
</evidence>
<name>A0A812V1S4_9DINO</name>
<dbReference type="Proteomes" id="UP000604046">
    <property type="component" value="Unassembled WGS sequence"/>
</dbReference>
<keyword evidence="3" id="KW-1185">Reference proteome</keyword>
<organism evidence="2 3">
    <name type="scientific">Symbiodinium natans</name>
    <dbReference type="NCBI Taxonomy" id="878477"/>
    <lineage>
        <taxon>Eukaryota</taxon>
        <taxon>Sar</taxon>
        <taxon>Alveolata</taxon>
        <taxon>Dinophyceae</taxon>
        <taxon>Suessiales</taxon>
        <taxon>Symbiodiniaceae</taxon>
        <taxon>Symbiodinium</taxon>
    </lineage>
</organism>
<dbReference type="OrthoDB" id="10006939at2759"/>
<dbReference type="Gene3D" id="3.30.420.10">
    <property type="entry name" value="Ribonuclease H-like superfamily/Ribonuclease H"/>
    <property type="match status" value="1"/>
</dbReference>
<comment type="caution">
    <text evidence="2">The sequence shown here is derived from an EMBL/GenBank/DDBJ whole genome shotgun (WGS) entry which is preliminary data.</text>
</comment>
<dbReference type="GO" id="GO:0003677">
    <property type="term" value="F:DNA binding"/>
    <property type="evidence" value="ECO:0007669"/>
    <property type="project" value="InterPro"/>
</dbReference>
<dbReference type="GO" id="GO:0015074">
    <property type="term" value="P:DNA integration"/>
    <property type="evidence" value="ECO:0007669"/>
    <property type="project" value="InterPro"/>
</dbReference>
<dbReference type="Pfam" id="PF01498">
    <property type="entry name" value="HTH_Tnp_Tc3_2"/>
    <property type="match status" value="1"/>
</dbReference>
<dbReference type="AlphaFoldDB" id="A0A812V1S4"/>
<evidence type="ECO:0000313" key="3">
    <source>
        <dbReference type="Proteomes" id="UP000604046"/>
    </source>
</evidence>
<sequence length="367" mass="41721">MPRTWTKMSPEEVRLAKQWYSEGSKPSEIAFRLGRDKSVLTRLLVKQVPRKKQGRSNALTAAQVDLLVRRLDELVVKADAQYAVTVTMLRKAAKVKASVKTIQRAIHARNIYFRKLREKPVLTPDDVKARLKFAKKYKGKSSQWWNKNVHAFLDGKHFKTYLTSATRRLAAQHRTFGAYRAPGQGLSGGYVKPKKGMPSSTGSKNSLVMGAVGSGKVLLWYEVPEGRWSGQAAADMYSGPLKTALTKSWPTKRKHVVLEDNDPTGFQSSKGKAAKLVNGIESFAIPKRSPDLNPMDYCIWSEINRRMRRQEVKWANAKRESRAQYLKRLRRTAKNLSRDFVTSAIGDMKRRCQRLFEAKGRFFEEGS</sequence>
<protein>
    <submittedName>
        <fullName evidence="2">F52C9.6 protein</fullName>
    </submittedName>
</protein>
<feature type="domain" description="Transposase Tc1-like" evidence="1">
    <location>
        <begin position="75"/>
        <end position="138"/>
    </location>
</feature>
<dbReference type="GO" id="GO:0006313">
    <property type="term" value="P:DNA transposition"/>
    <property type="evidence" value="ECO:0007669"/>
    <property type="project" value="InterPro"/>
</dbReference>
<gene>
    <name evidence="2" type="primary">F52C9.6</name>
    <name evidence="2" type="ORF">SNAT2548_LOCUS34650</name>
</gene>
<evidence type="ECO:0000259" key="1">
    <source>
        <dbReference type="Pfam" id="PF01498"/>
    </source>
</evidence>
<proteinExistence type="predicted"/>
<dbReference type="InterPro" id="IPR002492">
    <property type="entry name" value="Transposase_Tc1-like"/>
</dbReference>
<reference evidence="2" key="1">
    <citation type="submission" date="2021-02" db="EMBL/GenBank/DDBJ databases">
        <authorList>
            <person name="Dougan E. K."/>
            <person name="Rhodes N."/>
            <person name="Thang M."/>
            <person name="Chan C."/>
        </authorList>
    </citation>
    <scope>NUCLEOTIDE SEQUENCE</scope>
</reference>
<accession>A0A812V1S4</accession>